<comment type="caution">
    <text evidence="1">The sequence shown here is derived from an EMBL/GenBank/DDBJ whole genome shotgun (WGS) entry which is preliminary data.</text>
</comment>
<organism evidence="1 2">
    <name type="scientific">Prorocentrum cordatum</name>
    <dbReference type="NCBI Taxonomy" id="2364126"/>
    <lineage>
        <taxon>Eukaryota</taxon>
        <taxon>Sar</taxon>
        <taxon>Alveolata</taxon>
        <taxon>Dinophyceae</taxon>
        <taxon>Prorocentrales</taxon>
        <taxon>Prorocentraceae</taxon>
        <taxon>Prorocentrum</taxon>
    </lineage>
</organism>
<evidence type="ECO:0000313" key="1">
    <source>
        <dbReference type="EMBL" id="CAK0893497.1"/>
    </source>
</evidence>
<protein>
    <submittedName>
        <fullName evidence="1">Uncharacterized protein</fullName>
    </submittedName>
</protein>
<accession>A0ABN9X688</accession>
<name>A0ABN9X688_9DINO</name>
<evidence type="ECO:0000313" key="2">
    <source>
        <dbReference type="Proteomes" id="UP001189429"/>
    </source>
</evidence>
<proteinExistence type="predicted"/>
<dbReference type="EMBL" id="CAUYUJ010019759">
    <property type="protein sequence ID" value="CAK0893497.1"/>
    <property type="molecule type" value="Genomic_DNA"/>
</dbReference>
<feature type="non-terminal residue" evidence="1">
    <location>
        <position position="1"/>
    </location>
</feature>
<reference evidence="1" key="1">
    <citation type="submission" date="2023-10" db="EMBL/GenBank/DDBJ databases">
        <authorList>
            <person name="Chen Y."/>
            <person name="Shah S."/>
            <person name="Dougan E. K."/>
            <person name="Thang M."/>
            <person name="Chan C."/>
        </authorList>
    </citation>
    <scope>NUCLEOTIDE SEQUENCE [LARGE SCALE GENOMIC DNA]</scope>
</reference>
<feature type="non-terminal residue" evidence="1">
    <location>
        <position position="141"/>
    </location>
</feature>
<sequence length="141" mass="16122">EFQFVDGDDEANAIPDEFEYDVEGGPGELVVDTTSWLLIPGVCHTIHNATEELKKVMEYFPDWTKGLKAICDMVRRRFSNERLMETCFSTAPACYHKDLYKSFKACVYTGRWGSVADATRELAPLEPSLRFAWDPIKFNRG</sequence>
<dbReference type="Proteomes" id="UP001189429">
    <property type="component" value="Unassembled WGS sequence"/>
</dbReference>
<gene>
    <name evidence="1" type="ORF">PCOR1329_LOCUS72815</name>
</gene>
<keyword evidence="2" id="KW-1185">Reference proteome</keyword>